<evidence type="ECO:0000313" key="12">
    <source>
        <dbReference type="EMBL" id="CAL5228891.1"/>
    </source>
</evidence>
<evidence type="ECO:0000313" key="13">
    <source>
        <dbReference type="Proteomes" id="UP001497392"/>
    </source>
</evidence>
<feature type="active site" description="Charge relay system" evidence="5">
    <location>
        <position position="366"/>
    </location>
</feature>
<keyword evidence="3 5" id="KW-0378">Hydrolase</keyword>
<dbReference type="InterPro" id="IPR036852">
    <property type="entry name" value="Peptidase_S8/S53_dom_sf"/>
</dbReference>
<dbReference type="Pfam" id="PF23001">
    <property type="entry name" value="MBTP1_N"/>
    <property type="match status" value="1"/>
</dbReference>
<dbReference type="PROSITE" id="PS00138">
    <property type="entry name" value="SUBTILASE_SER"/>
    <property type="match status" value="1"/>
</dbReference>
<proteinExistence type="inferred from homology"/>
<feature type="domain" description="MBTPS1 third" evidence="11">
    <location>
        <begin position="444"/>
        <end position="572"/>
    </location>
</feature>
<dbReference type="InterPro" id="IPR015500">
    <property type="entry name" value="Peptidase_S8_subtilisin-rel"/>
</dbReference>
<organism evidence="12 13">
    <name type="scientific">Coccomyxa viridis</name>
    <dbReference type="NCBI Taxonomy" id="1274662"/>
    <lineage>
        <taxon>Eukaryota</taxon>
        <taxon>Viridiplantae</taxon>
        <taxon>Chlorophyta</taxon>
        <taxon>core chlorophytes</taxon>
        <taxon>Trebouxiophyceae</taxon>
        <taxon>Trebouxiophyceae incertae sedis</taxon>
        <taxon>Coccomyxaceae</taxon>
        <taxon>Coccomyxa</taxon>
    </lineage>
</organism>
<comment type="caution">
    <text evidence="12">The sequence shown here is derived from an EMBL/GenBank/DDBJ whole genome shotgun (WGS) entry which is preliminary data.</text>
</comment>
<evidence type="ECO:0000256" key="5">
    <source>
        <dbReference type="PROSITE-ProRule" id="PRU01240"/>
    </source>
</evidence>
<dbReference type="InterPro" id="IPR050131">
    <property type="entry name" value="Peptidase_S8_subtilisin-like"/>
</dbReference>
<dbReference type="PANTHER" id="PTHR43806">
    <property type="entry name" value="PEPTIDASE S8"/>
    <property type="match status" value="1"/>
</dbReference>
<feature type="domain" description="Peptidase S8/S53" evidence="8">
    <location>
        <begin position="160"/>
        <end position="423"/>
    </location>
</feature>
<feature type="active site" description="Charge relay system" evidence="5">
    <location>
        <position position="200"/>
    </location>
</feature>
<keyword evidence="2 5" id="KW-0645">Protease</keyword>
<keyword evidence="7" id="KW-0812">Transmembrane</keyword>
<dbReference type="EMBL" id="CAXHTA020000019">
    <property type="protein sequence ID" value="CAL5228891.1"/>
    <property type="molecule type" value="Genomic_DNA"/>
</dbReference>
<evidence type="ECO:0000256" key="7">
    <source>
        <dbReference type="SAM" id="Phobius"/>
    </source>
</evidence>
<feature type="domain" description="MBTPS1 fourth" evidence="10">
    <location>
        <begin position="573"/>
        <end position="839"/>
    </location>
</feature>
<evidence type="ECO:0000259" key="10">
    <source>
        <dbReference type="Pfam" id="PF23090"/>
    </source>
</evidence>
<dbReference type="Pfam" id="PF23090">
    <property type="entry name" value="MBTPS1_4th"/>
    <property type="match status" value="1"/>
</dbReference>
<feature type="compositionally biased region" description="Basic and acidic residues" evidence="6">
    <location>
        <begin position="969"/>
        <end position="980"/>
    </location>
</feature>
<protein>
    <submittedName>
        <fullName evidence="12">G12106 protein</fullName>
    </submittedName>
</protein>
<dbReference type="InterPro" id="IPR022398">
    <property type="entry name" value="Peptidase_S8_His-AS"/>
</dbReference>
<dbReference type="InterPro" id="IPR029062">
    <property type="entry name" value="Class_I_gatase-like"/>
</dbReference>
<dbReference type="Pfam" id="PF00082">
    <property type="entry name" value="Peptidase_S8"/>
    <property type="match status" value="1"/>
</dbReference>
<dbReference type="InterPro" id="IPR000209">
    <property type="entry name" value="Peptidase_S8/S53_dom"/>
</dbReference>
<dbReference type="SUPFAM" id="SSF52743">
    <property type="entry name" value="Subtilisin-like"/>
    <property type="match status" value="1"/>
</dbReference>
<name>A0ABP1G9I2_9CHLO</name>
<dbReference type="PROSITE" id="PS00137">
    <property type="entry name" value="SUBTILASE_HIS"/>
    <property type="match status" value="1"/>
</dbReference>
<evidence type="ECO:0000256" key="6">
    <source>
        <dbReference type="SAM" id="MobiDB-lite"/>
    </source>
</evidence>
<dbReference type="Gene3D" id="3.40.50.200">
    <property type="entry name" value="Peptidase S8/S53 domain"/>
    <property type="match status" value="1"/>
</dbReference>
<evidence type="ECO:0000256" key="1">
    <source>
        <dbReference type="ARBA" id="ARBA00011073"/>
    </source>
</evidence>
<dbReference type="InterPro" id="IPR023828">
    <property type="entry name" value="Peptidase_S8_Ser-AS"/>
</dbReference>
<feature type="transmembrane region" description="Helical" evidence="7">
    <location>
        <begin position="1039"/>
        <end position="1058"/>
    </location>
</feature>
<sequence>MAAEHREDITRCLGQDSGSWSWIDRNNSAMAYPTDFGLLQLAAGALEASMAALVTMKTVKDIHPERRLTRSLLREESGAGHADVEGSLSECSLLQEGSGIDGSVAKRPGRLCTRSTIGLHDEEFREPLNGTGAQRRHLMSKNSVTAAFSAQSLWAAGYLGKGVKMGVFDTGIRDDHPHVKNIKERTNWTHEPTLEDGLGHGTFVAGVVAGSDAACPGFAVEADIYTFRVFTNDQVSFTSWFLDAFNYAIATEMDVVNLSIGGPDYLDLPFVEKVWEITSNGIIMVSAIGNDGPLYGTLNNPADQNDVLGVGGIDYQDKIATFSSRGMSTWELPRGYGRSKPDVVAYGRDVMGSRIQGGCRSLSGTSVASPVVAGAVCLLASTVPEEHRWHRKGGILNPASMKQALVEGAERIPGINLYEQGAGKMNLLNSTEILKQYKPRASVVPAELDFTDCPYMWPFCRQPLYANAMPLMFNATVLNGMGLIGTFAEEPIFTSTNEGGRFLDVRFERSLQLWPWSGFLALYIRVTQEGAEFQGIAKGEVSFVVESAPVRGEKQPRRTSVKLPITLEIIPTPPRDKRVLWDQFHSLRYPPAYIPRDSLDVRNDILDWHGDHPHTNYHDLYNAMRSGGYFLEILGSPLTCFDATQYGALLMVDLEEEYYPEEIAKLEQDVKDGLGLIVFADWYNVDTMVKMRFFDDNTRSWWTPVTGGANVPALNDLLRPYGIAFGDAVLEGQAALDGEQIYYASGANIVRFPAGGYLHAQNLADKAAAGTTRSVGRFGTAASGDTHAVLGVTEFGKGHVAVYGDSNCLDSSHMRTPCFRLLSKLLTYVATGVGDGSLIVPEALLAEPLGNEALLLPERRVDVDLAAVSTVLSQRMLCHPNAPLEFQQNTIPHRGAHKDTREAAVTKLRNDAVVVPLSQQKPLNASEAAQQGAEDGLQLSSVDPDLADVAVVVESRAADGKGGAGAGREGGKGTEVKGWEPGKNPKGMRIEDAFRESGPASMGLRGSEQDGRQTDGGFSMEGEERPARRRSFLSDTLQFMPQVLAVAGALAVLGLWTLSRRGKAKQAPLPTQDVPKEAVNMGNGLGARSRVRHSND</sequence>
<evidence type="ECO:0000259" key="9">
    <source>
        <dbReference type="Pfam" id="PF23001"/>
    </source>
</evidence>
<dbReference type="InterPro" id="IPR057060">
    <property type="entry name" value="MBTPS1_3rd"/>
</dbReference>
<feature type="region of interest" description="Disordered" evidence="6">
    <location>
        <begin position="1062"/>
        <end position="1096"/>
    </location>
</feature>
<dbReference type="InterPro" id="IPR057032">
    <property type="entry name" value="MBTPS1_4th"/>
</dbReference>
<keyword evidence="4 5" id="KW-0720">Serine protease</keyword>
<feature type="active site" description="Charge relay system" evidence="5">
    <location>
        <position position="169"/>
    </location>
</feature>
<dbReference type="Proteomes" id="UP001497392">
    <property type="component" value="Unassembled WGS sequence"/>
</dbReference>
<keyword evidence="13" id="KW-1185">Reference proteome</keyword>
<comment type="similarity">
    <text evidence="1 5">Belongs to the peptidase S8 family.</text>
</comment>
<dbReference type="PANTHER" id="PTHR43806:SF7">
    <property type="entry name" value="MEMBRANE-BOUND TRANSCRIPTION FACTOR SITE-1 PROTEASE"/>
    <property type="match status" value="1"/>
</dbReference>
<feature type="domain" description="Membrane-bound transcription factor site-1 protease-like N-terminal" evidence="9">
    <location>
        <begin position="5"/>
        <end position="66"/>
    </location>
</feature>
<feature type="region of interest" description="Disordered" evidence="6">
    <location>
        <begin position="957"/>
        <end position="1027"/>
    </location>
</feature>
<dbReference type="Pfam" id="PF23094">
    <property type="entry name" value="MBTPS1_3rd"/>
    <property type="match status" value="1"/>
</dbReference>
<reference evidence="12 13" key="1">
    <citation type="submission" date="2024-06" db="EMBL/GenBank/DDBJ databases">
        <authorList>
            <person name="Kraege A."/>
            <person name="Thomma B."/>
        </authorList>
    </citation>
    <scope>NUCLEOTIDE SEQUENCE [LARGE SCALE GENOMIC DNA]</scope>
</reference>
<evidence type="ECO:0000259" key="11">
    <source>
        <dbReference type="Pfam" id="PF23094"/>
    </source>
</evidence>
<gene>
    <name evidence="12" type="primary">g12106</name>
    <name evidence="12" type="ORF">VP750_LOCUS10797</name>
</gene>
<evidence type="ECO:0000256" key="3">
    <source>
        <dbReference type="ARBA" id="ARBA00022801"/>
    </source>
</evidence>
<dbReference type="PROSITE" id="PS51892">
    <property type="entry name" value="SUBTILASE"/>
    <property type="match status" value="1"/>
</dbReference>
<evidence type="ECO:0000256" key="2">
    <source>
        <dbReference type="ARBA" id="ARBA00022670"/>
    </source>
</evidence>
<dbReference type="InterPro" id="IPR055143">
    <property type="entry name" value="MBTP1_N"/>
</dbReference>
<accession>A0ABP1G9I2</accession>
<dbReference type="SUPFAM" id="SSF52317">
    <property type="entry name" value="Class I glutamine amidotransferase-like"/>
    <property type="match status" value="1"/>
</dbReference>
<dbReference type="PRINTS" id="PR00723">
    <property type="entry name" value="SUBTILISIN"/>
</dbReference>
<evidence type="ECO:0000259" key="8">
    <source>
        <dbReference type="Pfam" id="PF00082"/>
    </source>
</evidence>
<evidence type="ECO:0000256" key="4">
    <source>
        <dbReference type="ARBA" id="ARBA00022825"/>
    </source>
</evidence>
<keyword evidence="7" id="KW-0472">Membrane</keyword>
<keyword evidence="7" id="KW-1133">Transmembrane helix</keyword>